<dbReference type="PANTHER" id="PTHR35936">
    <property type="entry name" value="MEMBRANE-BOUND LYTIC MUREIN TRANSGLYCOSYLASE F"/>
    <property type="match status" value="1"/>
</dbReference>
<evidence type="ECO:0000259" key="3">
    <source>
        <dbReference type="SMART" id="SM00062"/>
    </source>
</evidence>
<dbReference type="Gene3D" id="3.40.190.10">
    <property type="entry name" value="Periplasmic binding protein-like II"/>
    <property type="match status" value="2"/>
</dbReference>
<gene>
    <name evidence="4" type="ORF">PMYSY11_0578</name>
</gene>
<evidence type="ECO:0000256" key="2">
    <source>
        <dbReference type="ARBA" id="ARBA00022729"/>
    </source>
</evidence>
<keyword evidence="2" id="KW-0732">Signal</keyword>
<sequence>MRWALLASLFLSTVALGAEPLKLRVMTDVWPPFRIAVGPDKLQGLDIDLLEKLTERTGIRFEIIRAPWARGLAALESGSADMMTGLAKTAAREAYVQYSDKPYYACSARFYTKPSRAMDINTYGQLKGLKIGYVQGSAYFEPFDSDTSLNKVAVNSEKQLLEMLKRGRIQLLIGTDCQVDYELRDTAWRQVAAKAAYRPESPTHLYLGFSRKRLNRQTFDALSAALQQLREEGWVTQAAERYHAQVE</sequence>
<dbReference type="SMART" id="SM00062">
    <property type="entry name" value="PBPb"/>
    <property type="match status" value="1"/>
</dbReference>
<accession>A0A653DZ26</accession>
<protein>
    <submittedName>
        <fullName evidence="4">ABC transporter substrate-binding protein</fullName>
    </submittedName>
</protein>
<evidence type="ECO:0000256" key="1">
    <source>
        <dbReference type="ARBA" id="ARBA00010333"/>
    </source>
</evidence>
<proteinExistence type="inferred from homology"/>
<dbReference type="EMBL" id="LR215729">
    <property type="protein sequence ID" value="VEV95625.1"/>
    <property type="molecule type" value="Genomic_DNA"/>
</dbReference>
<reference evidence="4" key="1">
    <citation type="submission" date="2019-02" db="EMBL/GenBank/DDBJ databases">
        <authorList>
            <consortium name="Genoscope - CEA"/>
            <person name="William W."/>
        </authorList>
    </citation>
    <scope>NUCLEOTIDE SEQUENCE [LARGE SCALE GENOMIC DNA]</scope>
    <source>
        <strain evidence="4">YSy11</strain>
    </source>
</reference>
<dbReference type="SUPFAM" id="SSF53850">
    <property type="entry name" value="Periplasmic binding protein-like II"/>
    <property type="match status" value="1"/>
</dbReference>
<organism evidence="4">
    <name type="scientific">Pseudomonas marincola</name>
    <dbReference type="NCBI Taxonomy" id="437900"/>
    <lineage>
        <taxon>Bacteria</taxon>
        <taxon>Pseudomonadati</taxon>
        <taxon>Pseudomonadota</taxon>
        <taxon>Gammaproteobacteria</taxon>
        <taxon>Pseudomonadales</taxon>
        <taxon>Pseudomonadaceae</taxon>
        <taxon>Pseudomonas</taxon>
    </lineage>
</organism>
<dbReference type="AlphaFoldDB" id="A0A653DZ26"/>
<name>A0A653DZ26_9PSED</name>
<dbReference type="Pfam" id="PF00497">
    <property type="entry name" value="SBP_bac_3"/>
    <property type="match status" value="1"/>
</dbReference>
<dbReference type="InterPro" id="IPR001638">
    <property type="entry name" value="Solute-binding_3/MltF_N"/>
</dbReference>
<comment type="similarity">
    <text evidence="1">Belongs to the bacterial solute-binding protein 3 family.</text>
</comment>
<evidence type="ECO:0000313" key="4">
    <source>
        <dbReference type="EMBL" id="VEV95625.1"/>
    </source>
</evidence>
<dbReference type="RefSeq" id="WP_150547520.1">
    <property type="nucleotide sequence ID" value="NZ_LR215729.2"/>
</dbReference>
<feature type="domain" description="Solute-binding protein family 3/N-terminal" evidence="3">
    <location>
        <begin position="22"/>
        <end position="246"/>
    </location>
</feature>
<dbReference type="PANTHER" id="PTHR35936:SF25">
    <property type="entry name" value="ABC TRANSPORTER SUBSTRATE-BINDING PROTEIN"/>
    <property type="match status" value="1"/>
</dbReference>